<sequence length="349" mass="39331">MSASQEATKEVEASPSYTVKINASIALKLASIGESSNSITTGPIFGFDGVEDNIISVTHTIAFPTFNSSNSNNNNSADDFFNLRSSNSRFQQDYLNKLETAGYTAHLLGWFICSTGGKYISQSVVESLLQLQDTLRNNKREIPSLLMVYDPSKSRDGFLSLKCFKLSDAFLRTVKSENKFVAKNLIENKLSYKNLLEEMPVIIKSNHLTNLKIQEFDLDYSRDSDTLLIAPSSYENIKASTDQLYDAINHFNHNLGNLNYFQRNLARDISKINKWESKIQQENEEKLKADPRAKVENPDWRKEFKLPPPSSKYEYLIASSAVNNICNSLEVTENIEYVKATGVESSLPL</sequence>
<reference evidence="2 3" key="1">
    <citation type="journal article" date="2016" name="Proc. Natl. Acad. Sci. U.S.A.">
        <title>Comparative genomics of biotechnologically important yeasts.</title>
        <authorList>
            <person name="Riley R."/>
            <person name="Haridas S."/>
            <person name="Wolfe K.H."/>
            <person name="Lopes M.R."/>
            <person name="Hittinger C.T."/>
            <person name="Goeker M."/>
            <person name="Salamov A.A."/>
            <person name="Wisecaver J.H."/>
            <person name="Long T.M."/>
            <person name="Calvey C.H."/>
            <person name="Aerts A.L."/>
            <person name="Barry K.W."/>
            <person name="Choi C."/>
            <person name="Clum A."/>
            <person name="Coughlan A.Y."/>
            <person name="Deshpande S."/>
            <person name="Douglass A.P."/>
            <person name="Hanson S.J."/>
            <person name="Klenk H.-P."/>
            <person name="LaButti K.M."/>
            <person name="Lapidus A."/>
            <person name="Lindquist E.A."/>
            <person name="Lipzen A.M."/>
            <person name="Meier-Kolthoff J.P."/>
            <person name="Ohm R.A."/>
            <person name="Otillar R.P."/>
            <person name="Pangilinan J.L."/>
            <person name="Peng Y."/>
            <person name="Rokas A."/>
            <person name="Rosa C.A."/>
            <person name="Scheuner C."/>
            <person name="Sibirny A.A."/>
            <person name="Slot J.C."/>
            <person name="Stielow J.B."/>
            <person name="Sun H."/>
            <person name="Kurtzman C.P."/>
            <person name="Blackwell M."/>
            <person name="Grigoriev I.V."/>
            <person name="Jeffries T.W."/>
        </authorList>
    </citation>
    <scope>NUCLEOTIDE SEQUENCE [LARGE SCALE GENOMIC DNA]</scope>
    <source>
        <strain evidence="2 3">NRRL Y-2026</strain>
    </source>
</reference>
<feature type="domain" description="eIF3h C-terminal" evidence="1">
    <location>
        <begin position="156"/>
        <end position="331"/>
    </location>
</feature>
<keyword evidence="3" id="KW-1185">Reference proteome</keyword>
<evidence type="ECO:0000313" key="2">
    <source>
        <dbReference type="EMBL" id="ODQ44884.1"/>
    </source>
</evidence>
<dbReference type="GeneID" id="30181241"/>
<dbReference type="Pfam" id="PF19445">
    <property type="entry name" value="eIF3h_C"/>
    <property type="match status" value="1"/>
</dbReference>
<dbReference type="EMBL" id="KV454005">
    <property type="protein sequence ID" value="ODQ44884.1"/>
    <property type="molecule type" value="Genomic_DNA"/>
</dbReference>
<dbReference type="Proteomes" id="UP000094455">
    <property type="component" value="Unassembled WGS sequence"/>
</dbReference>
<dbReference type="InterPro" id="IPR045810">
    <property type="entry name" value="eIF3h_C"/>
</dbReference>
<gene>
    <name evidence="2" type="ORF">PICMEDRAFT_73692</name>
</gene>
<dbReference type="STRING" id="763406.A0A1E3NFI1"/>
<dbReference type="Gene3D" id="3.40.140.10">
    <property type="entry name" value="Cytidine Deaminase, domain 2"/>
    <property type="match status" value="1"/>
</dbReference>
<protein>
    <recommendedName>
        <fullName evidence="1">eIF3h C-terminal domain-containing protein</fullName>
    </recommendedName>
</protein>
<name>A0A1E3NFI1_9ASCO</name>
<dbReference type="RefSeq" id="XP_019015997.1">
    <property type="nucleotide sequence ID" value="XM_019164554.1"/>
</dbReference>
<proteinExistence type="predicted"/>
<dbReference type="AlphaFoldDB" id="A0A1E3NFI1"/>
<evidence type="ECO:0000313" key="3">
    <source>
        <dbReference type="Proteomes" id="UP000094455"/>
    </source>
</evidence>
<accession>A0A1E3NFI1</accession>
<evidence type="ECO:0000259" key="1">
    <source>
        <dbReference type="Pfam" id="PF19445"/>
    </source>
</evidence>
<dbReference type="OrthoDB" id="10265695at2759"/>
<organism evidence="2 3">
    <name type="scientific">Pichia membranifaciens NRRL Y-2026</name>
    <dbReference type="NCBI Taxonomy" id="763406"/>
    <lineage>
        <taxon>Eukaryota</taxon>
        <taxon>Fungi</taxon>
        <taxon>Dikarya</taxon>
        <taxon>Ascomycota</taxon>
        <taxon>Saccharomycotina</taxon>
        <taxon>Pichiomycetes</taxon>
        <taxon>Pichiales</taxon>
        <taxon>Pichiaceae</taxon>
        <taxon>Pichia</taxon>
    </lineage>
</organism>